<feature type="region of interest" description="Disordered" evidence="1">
    <location>
        <begin position="45"/>
        <end position="65"/>
    </location>
</feature>
<name>A0A7S1E4N4_9STRA</name>
<accession>A0A7S1E4N4</accession>
<proteinExistence type="predicted"/>
<dbReference type="EMBL" id="HBFY01006627">
    <property type="protein sequence ID" value="CAD8965101.1"/>
    <property type="molecule type" value="Transcribed_RNA"/>
</dbReference>
<gene>
    <name evidence="2" type="ORF">TNIT0693_LOCUS2495</name>
</gene>
<sequence length="108" mass="12439">MGDGARLLLANARRLICAKKAIREGTFGTFDSNLGVGWDPKWDNPGSLGKMLPPKNLKRSLERREARAQNIDAKVEKMDENIDKHYRDIEAKKPEPTFENYFKSFMRK</sequence>
<evidence type="ECO:0000313" key="2">
    <source>
        <dbReference type="EMBL" id="CAD8965101.1"/>
    </source>
</evidence>
<protein>
    <submittedName>
        <fullName evidence="2">Uncharacterized protein</fullName>
    </submittedName>
</protein>
<organism evidence="2">
    <name type="scientific">Thalassionema nitzschioides</name>
    <dbReference type="NCBI Taxonomy" id="33649"/>
    <lineage>
        <taxon>Eukaryota</taxon>
        <taxon>Sar</taxon>
        <taxon>Stramenopiles</taxon>
        <taxon>Ochrophyta</taxon>
        <taxon>Bacillariophyta</taxon>
        <taxon>Fragilariophyceae</taxon>
        <taxon>Fragilariophycidae</taxon>
        <taxon>Thalassionemales</taxon>
        <taxon>Thalassionemataceae</taxon>
        <taxon>Thalassionema</taxon>
    </lineage>
</organism>
<evidence type="ECO:0000256" key="1">
    <source>
        <dbReference type="SAM" id="MobiDB-lite"/>
    </source>
</evidence>
<reference evidence="2" key="1">
    <citation type="submission" date="2021-01" db="EMBL/GenBank/DDBJ databases">
        <authorList>
            <person name="Corre E."/>
            <person name="Pelletier E."/>
            <person name="Niang G."/>
            <person name="Scheremetjew M."/>
            <person name="Finn R."/>
            <person name="Kale V."/>
            <person name="Holt S."/>
            <person name="Cochrane G."/>
            <person name="Meng A."/>
            <person name="Brown T."/>
            <person name="Cohen L."/>
        </authorList>
    </citation>
    <scope>NUCLEOTIDE SEQUENCE</scope>
</reference>
<dbReference type="AlphaFoldDB" id="A0A7S1E4N4"/>